<dbReference type="AlphaFoldDB" id="A0A951U911"/>
<feature type="coiled-coil region" evidence="1">
    <location>
        <begin position="6"/>
        <end position="64"/>
    </location>
</feature>
<keyword evidence="1" id="KW-0175">Coiled coil</keyword>
<evidence type="ECO:0000313" key="3">
    <source>
        <dbReference type="Proteomes" id="UP000753908"/>
    </source>
</evidence>
<dbReference type="EMBL" id="JAHHIF010000008">
    <property type="protein sequence ID" value="MBW4544424.1"/>
    <property type="molecule type" value="Genomic_DNA"/>
</dbReference>
<evidence type="ECO:0000256" key="1">
    <source>
        <dbReference type="SAM" id="Coils"/>
    </source>
</evidence>
<sequence>MAKTEEQELSQQISRLSTKLRTYKKALRNPHLCKVDSQILGNNILWLEAEIRELEAQLEIHQLIAKMYNVAAPVFCAR</sequence>
<evidence type="ECO:0000313" key="2">
    <source>
        <dbReference type="EMBL" id="MBW4544424.1"/>
    </source>
</evidence>
<accession>A0A951U911</accession>
<protein>
    <submittedName>
        <fullName evidence="2">Uncharacterized protein</fullName>
    </submittedName>
</protein>
<comment type="caution">
    <text evidence="2">The sequence shown here is derived from an EMBL/GenBank/DDBJ whole genome shotgun (WGS) entry which is preliminary data.</text>
</comment>
<organism evidence="2 3">
    <name type="scientific">Symplocastrum torsivum CPER-KK1</name>
    <dbReference type="NCBI Taxonomy" id="450513"/>
    <lineage>
        <taxon>Bacteria</taxon>
        <taxon>Bacillati</taxon>
        <taxon>Cyanobacteriota</taxon>
        <taxon>Cyanophyceae</taxon>
        <taxon>Oscillatoriophycideae</taxon>
        <taxon>Oscillatoriales</taxon>
        <taxon>Microcoleaceae</taxon>
        <taxon>Symplocastrum</taxon>
    </lineage>
</organism>
<reference evidence="2" key="1">
    <citation type="submission" date="2021-05" db="EMBL/GenBank/DDBJ databases">
        <authorList>
            <person name="Pietrasiak N."/>
            <person name="Ward R."/>
            <person name="Stajich J.E."/>
            <person name="Kurbessoian T."/>
        </authorList>
    </citation>
    <scope>NUCLEOTIDE SEQUENCE</scope>
    <source>
        <strain evidence="2">CPER-KK1</strain>
    </source>
</reference>
<proteinExistence type="predicted"/>
<name>A0A951U911_9CYAN</name>
<gene>
    <name evidence="2" type="ORF">KME25_08280</name>
</gene>
<dbReference type="Proteomes" id="UP000753908">
    <property type="component" value="Unassembled WGS sequence"/>
</dbReference>
<reference evidence="2" key="2">
    <citation type="journal article" date="2022" name="Microbiol. Resour. Announc.">
        <title>Metagenome Sequencing to Explore Phylogenomics of Terrestrial Cyanobacteria.</title>
        <authorList>
            <person name="Ward R.D."/>
            <person name="Stajich J.E."/>
            <person name="Johansen J.R."/>
            <person name="Huntemann M."/>
            <person name="Clum A."/>
            <person name="Foster B."/>
            <person name="Foster B."/>
            <person name="Roux S."/>
            <person name="Palaniappan K."/>
            <person name="Varghese N."/>
            <person name="Mukherjee S."/>
            <person name="Reddy T.B.K."/>
            <person name="Daum C."/>
            <person name="Copeland A."/>
            <person name="Chen I.A."/>
            <person name="Ivanova N.N."/>
            <person name="Kyrpides N.C."/>
            <person name="Shapiro N."/>
            <person name="Eloe-Fadrosh E.A."/>
            <person name="Pietrasiak N."/>
        </authorList>
    </citation>
    <scope>NUCLEOTIDE SEQUENCE</scope>
    <source>
        <strain evidence="2">CPER-KK1</strain>
    </source>
</reference>